<dbReference type="InterPro" id="IPR015908">
    <property type="entry name" value="Allantoicase_dom"/>
</dbReference>
<dbReference type="EC" id="3.5.3.4" evidence="2"/>
<dbReference type="Gene3D" id="2.60.120.260">
    <property type="entry name" value="Galactose-binding domain-like"/>
    <property type="match status" value="2"/>
</dbReference>
<protein>
    <recommendedName>
        <fullName evidence="2">Probable allantoicase</fullName>
        <ecNumber evidence="2">3.5.3.4</ecNumber>
    </recommendedName>
    <alternativeName>
        <fullName evidence="2">Allantoate amidinohydrolase</fullName>
    </alternativeName>
</protein>
<feature type="domain" description="Allantoicase" evidence="3">
    <location>
        <begin position="16"/>
        <end position="168"/>
    </location>
</feature>
<dbReference type="Pfam" id="PF03561">
    <property type="entry name" value="Allantoicase"/>
    <property type="match status" value="2"/>
</dbReference>
<organism evidence="4 5">
    <name type="scientific">Pseudonocardia eucalypti</name>
    <dbReference type="NCBI Taxonomy" id="648755"/>
    <lineage>
        <taxon>Bacteria</taxon>
        <taxon>Bacillati</taxon>
        <taxon>Actinomycetota</taxon>
        <taxon>Actinomycetes</taxon>
        <taxon>Pseudonocardiales</taxon>
        <taxon>Pseudonocardiaceae</taxon>
        <taxon>Pseudonocardia</taxon>
    </lineage>
</organism>
<name>A0ABP9PKG7_9PSEU</name>
<evidence type="ECO:0000256" key="1">
    <source>
        <dbReference type="ARBA" id="ARBA00009242"/>
    </source>
</evidence>
<evidence type="ECO:0000313" key="4">
    <source>
        <dbReference type="EMBL" id="GAA5148082.1"/>
    </source>
</evidence>
<comment type="caution">
    <text evidence="4">The sequence shown here is derived from an EMBL/GenBank/DDBJ whole genome shotgun (WGS) entry which is preliminary data.</text>
</comment>
<proteinExistence type="inferred from homology"/>
<comment type="catalytic activity">
    <reaction evidence="2">
        <text>allantoate + H2O = (S)-ureidoglycolate + urea</text>
        <dbReference type="Rhea" id="RHEA:11016"/>
        <dbReference type="ChEBI" id="CHEBI:15377"/>
        <dbReference type="ChEBI" id="CHEBI:16199"/>
        <dbReference type="ChEBI" id="CHEBI:17536"/>
        <dbReference type="ChEBI" id="CHEBI:57296"/>
        <dbReference type="EC" id="3.5.3.4"/>
    </reaction>
</comment>
<sequence>MTEFTRLVDLASRRLGGSVVAANDELFAERENLIKPEDPSHSVYTFGHKGQVYDGWETRRRREPGHDWAIVRLGLPGVVHGVVVDTAFFTGNYPPEISVEGAAVDGHPSPAELSDADWFELVARSGVKGDSRNPFDVIDTAADRYVTHVRLNIFPDGGVARLRVHGEPVADPRFLSAGAVDLAALENGGDVVGCSNMFYSSPRNLISPGRAAVMGEGWETARRRDDANDYVEVRLAGPGSVRLAELDTSHFVGNAPGWASLRGRVPGSSEWVELLPRQRLQPDTRHRFRLPGGPEVELVRLDVYPDGGMARLRLYGDMSAHGRAGLAARWFDRLPPAFALRVLAEEAGLDRAAAATLVAARPLAGSAEVPAEVRALAGA</sequence>
<gene>
    <name evidence="2 4" type="primary">alc</name>
    <name evidence="4" type="ORF">GCM10023321_09900</name>
</gene>
<dbReference type="InterPro" id="IPR005164">
    <property type="entry name" value="Allantoicase"/>
</dbReference>
<evidence type="ECO:0000256" key="2">
    <source>
        <dbReference type="HAMAP-Rule" id="MF_00813"/>
    </source>
</evidence>
<comment type="similarity">
    <text evidence="1 2">Belongs to the allantoicase family.</text>
</comment>
<reference evidence="5" key="1">
    <citation type="journal article" date="2019" name="Int. J. Syst. Evol. Microbiol.">
        <title>The Global Catalogue of Microorganisms (GCM) 10K type strain sequencing project: providing services to taxonomists for standard genome sequencing and annotation.</title>
        <authorList>
            <consortium name="The Broad Institute Genomics Platform"/>
            <consortium name="The Broad Institute Genome Sequencing Center for Infectious Disease"/>
            <person name="Wu L."/>
            <person name="Ma J."/>
        </authorList>
    </citation>
    <scope>NUCLEOTIDE SEQUENCE [LARGE SCALE GENOMIC DNA]</scope>
    <source>
        <strain evidence="5">JCM 18303</strain>
    </source>
</reference>
<dbReference type="PANTHER" id="PTHR12045">
    <property type="entry name" value="ALLANTOICASE"/>
    <property type="match status" value="1"/>
</dbReference>
<dbReference type="NCBIfam" id="TIGR02961">
    <property type="entry name" value="allantoicase"/>
    <property type="match status" value="1"/>
</dbReference>
<dbReference type="InterPro" id="IPR008979">
    <property type="entry name" value="Galactose-bd-like_sf"/>
</dbReference>
<dbReference type="RefSeq" id="WP_185064754.1">
    <property type="nucleotide sequence ID" value="NZ_BAABJP010000003.1"/>
</dbReference>
<feature type="domain" description="Allantoicase" evidence="3">
    <location>
        <begin position="188"/>
        <end position="318"/>
    </location>
</feature>
<evidence type="ECO:0000259" key="3">
    <source>
        <dbReference type="Pfam" id="PF03561"/>
    </source>
</evidence>
<keyword evidence="2" id="KW-0378">Hydrolase</keyword>
<dbReference type="HAMAP" id="MF_00813">
    <property type="entry name" value="Allantoicase"/>
    <property type="match status" value="1"/>
</dbReference>
<dbReference type="Proteomes" id="UP001428817">
    <property type="component" value="Unassembled WGS sequence"/>
</dbReference>
<comment type="pathway">
    <text evidence="2">Nitrogen metabolism; (S)-allantoin degradation; (S)-ureidoglycolate from allantoate (aminidohydrolase route): step 1/1.</text>
</comment>
<keyword evidence="2" id="KW-0659">Purine metabolism</keyword>
<dbReference type="PANTHER" id="PTHR12045:SF3">
    <property type="entry name" value="INACTIVE ALLANTOICASE-RELATED"/>
    <property type="match status" value="1"/>
</dbReference>
<accession>A0ABP9PKG7</accession>
<dbReference type="SUPFAM" id="SSF49785">
    <property type="entry name" value="Galactose-binding domain-like"/>
    <property type="match status" value="2"/>
</dbReference>
<dbReference type="EMBL" id="BAABJP010000003">
    <property type="protein sequence ID" value="GAA5148082.1"/>
    <property type="molecule type" value="Genomic_DNA"/>
</dbReference>
<evidence type="ECO:0000313" key="5">
    <source>
        <dbReference type="Proteomes" id="UP001428817"/>
    </source>
</evidence>
<keyword evidence="5" id="KW-1185">Reference proteome</keyword>